<dbReference type="Pfam" id="PF00098">
    <property type="entry name" value="zf-CCHC"/>
    <property type="match status" value="1"/>
</dbReference>
<keyword evidence="5" id="KW-1185">Reference proteome</keyword>
<dbReference type="EMBL" id="WJXA01000005">
    <property type="protein sequence ID" value="KAF7144178.1"/>
    <property type="molecule type" value="Genomic_DNA"/>
</dbReference>
<organism evidence="4 5">
    <name type="scientific">Rhododendron simsii</name>
    <name type="common">Sims's rhododendron</name>
    <dbReference type="NCBI Taxonomy" id="118357"/>
    <lineage>
        <taxon>Eukaryota</taxon>
        <taxon>Viridiplantae</taxon>
        <taxon>Streptophyta</taxon>
        <taxon>Embryophyta</taxon>
        <taxon>Tracheophyta</taxon>
        <taxon>Spermatophyta</taxon>
        <taxon>Magnoliopsida</taxon>
        <taxon>eudicotyledons</taxon>
        <taxon>Gunneridae</taxon>
        <taxon>Pentapetalae</taxon>
        <taxon>asterids</taxon>
        <taxon>Ericales</taxon>
        <taxon>Ericaceae</taxon>
        <taxon>Ericoideae</taxon>
        <taxon>Rhodoreae</taxon>
        <taxon>Rhododendron</taxon>
    </lineage>
</organism>
<proteinExistence type="predicted"/>
<evidence type="ECO:0000313" key="5">
    <source>
        <dbReference type="Proteomes" id="UP000626092"/>
    </source>
</evidence>
<dbReference type="InterPro" id="IPR019557">
    <property type="entry name" value="AminoTfrase-like_pln_mobile"/>
</dbReference>
<dbReference type="Pfam" id="PF10536">
    <property type="entry name" value="PMD"/>
    <property type="match status" value="1"/>
</dbReference>
<dbReference type="GO" id="GO:0003676">
    <property type="term" value="F:nucleic acid binding"/>
    <property type="evidence" value="ECO:0007669"/>
    <property type="project" value="InterPro"/>
</dbReference>
<feature type="domain" description="CCHC-type" evidence="3">
    <location>
        <begin position="141"/>
        <end position="154"/>
    </location>
</feature>
<dbReference type="OrthoDB" id="1751327at2759"/>
<evidence type="ECO:0000256" key="2">
    <source>
        <dbReference type="SAM" id="MobiDB-lite"/>
    </source>
</evidence>
<feature type="compositionally biased region" description="Basic and acidic residues" evidence="2">
    <location>
        <begin position="625"/>
        <end position="637"/>
    </location>
</feature>
<name>A0A834GYH4_RHOSS</name>
<feature type="region of interest" description="Disordered" evidence="2">
    <location>
        <begin position="85"/>
        <end position="112"/>
    </location>
</feature>
<accession>A0A834GYH4</accession>
<dbReference type="SMART" id="SM00343">
    <property type="entry name" value="ZnF_C2HC"/>
    <property type="match status" value="1"/>
</dbReference>
<keyword evidence="1" id="KW-0479">Metal-binding</keyword>
<keyword evidence="1" id="KW-0863">Zinc-finger</keyword>
<dbReference type="PANTHER" id="PTHR34482">
    <property type="entry name" value="DNA DAMAGE-INDUCIBLE PROTEIN 1-LIKE"/>
    <property type="match status" value="1"/>
</dbReference>
<dbReference type="PANTHER" id="PTHR34482:SF36">
    <property type="entry name" value="RETROTRANSPOSON GAG DOMAIN-CONTAINING PROTEIN"/>
    <property type="match status" value="1"/>
</dbReference>
<dbReference type="Proteomes" id="UP000626092">
    <property type="component" value="Unassembled WGS sequence"/>
</dbReference>
<dbReference type="InterPro" id="IPR001878">
    <property type="entry name" value="Znf_CCHC"/>
</dbReference>
<evidence type="ECO:0000259" key="3">
    <source>
        <dbReference type="PROSITE" id="PS50158"/>
    </source>
</evidence>
<feature type="compositionally biased region" description="Acidic residues" evidence="2">
    <location>
        <begin position="638"/>
        <end position="650"/>
    </location>
</feature>
<dbReference type="AlphaFoldDB" id="A0A834GYH4"/>
<comment type="caution">
    <text evidence="4">The sequence shown here is derived from an EMBL/GenBank/DDBJ whole genome shotgun (WGS) entry which is preliminary data.</text>
</comment>
<feature type="region of interest" description="Disordered" evidence="2">
    <location>
        <begin position="620"/>
        <end position="669"/>
    </location>
</feature>
<gene>
    <name evidence="4" type="ORF">RHSIM_Rhsim05G0131300</name>
</gene>
<dbReference type="Gene3D" id="4.10.60.10">
    <property type="entry name" value="Zinc finger, CCHC-type"/>
    <property type="match status" value="1"/>
</dbReference>
<protein>
    <recommendedName>
        <fullName evidence="3">CCHC-type domain-containing protein</fullName>
    </recommendedName>
</protein>
<reference evidence="4" key="1">
    <citation type="submission" date="2019-11" db="EMBL/GenBank/DDBJ databases">
        <authorList>
            <person name="Liu Y."/>
            <person name="Hou J."/>
            <person name="Li T.-Q."/>
            <person name="Guan C.-H."/>
            <person name="Wu X."/>
            <person name="Wu H.-Z."/>
            <person name="Ling F."/>
            <person name="Zhang R."/>
            <person name="Shi X.-G."/>
            <person name="Ren J.-P."/>
            <person name="Chen E.-F."/>
            <person name="Sun J.-M."/>
        </authorList>
    </citation>
    <scope>NUCLEOTIDE SEQUENCE</scope>
    <source>
        <strain evidence="4">Adult_tree_wgs_1</strain>
        <tissue evidence="4">Leaves</tissue>
    </source>
</reference>
<dbReference type="GO" id="GO:0008270">
    <property type="term" value="F:zinc ion binding"/>
    <property type="evidence" value="ECO:0007669"/>
    <property type="project" value="UniProtKB-KW"/>
</dbReference>
<sequence>MHRVPATQTEGPDNCVSEYEAEFTNLAEYAPHMVATENQKARKFEDGLKPEIRKVVRPMRLPTYADVVDWALLVEQQNEESKRFFENRKRQKFNSGKKSGEGSFKKQNTGVEVGKPTNNLPLCATCGKPHSSICMRATGGCFNCGKVGHLRKDCLNPRMAMFNVQNSRHTIGQRQGQTVPRQQNDGRQRQGKAFALMPGDPRNIEEVVADGSSGGGVRKKSYGGDEGNGVEKKFNGPICAALFAAACKILLSFVFVKDFERFGHFIEFEDSPGLFSFKDSIGENILYLSLEALKGASFWLRLPKACVDPISMGGLYEECTPTNDVLYSDRTRSTCRALFDIYANKEKSKNLSLWSSYFVESHTDFFQQRQNISDEVYHAGFLASWLSSFVLPHSSNEVRSSTFVMASKMARGLLCSLAIPVLAYLYHCFNRVANSSIPGKKSVYGPFQYFFGWMSIYFPKTYSHGNPSNGKVIDWLIPYLGFIGIQATGDFYLNKEPYAQQFLASQDNYFFRALTHDDEPKGRIHDDKDISSSLLSYLICLRPGILTFKVGSSFLVSLMPQVDMPVSSDFVKLARERDLLQEDILLRFWSPSVAISVGRVKASIKAPSLPLSSSSEYLASASNHSRGESKQDSQGEMKDEDDESEDETDEFYNYTPLSDCSPKSAWHFS</sequence>
<evidence type="ECO:0000256" key="1">
    <source>
        <dbReference type="PROSITE-ProRule" id="PRU00047"/>
    </source>
</evidence>
<keyword evidence="1" id="KW-0862">Zinc</keyword>
<dbReference type="PROSITE" id="PS50158">
    <property type="entry name" value="ZF_CCHC"/>
    <property type="match status" value="1"/>
</dbReference>
<evidence type="ECO:0000313" key="4">
    <source>
        <dbReference type="EMBL" id="KAF7144178.1"/>
    </source>
</evidence>